<evidence type="ECO:0000313" key="3">
    <source>
        <dbReference type="Proteomes" id="UP000587211"/>
    </source>
</evidence>
<dbReference type="Proteomes" id="UP000587211">
    <property type="component" value="Unassembled WGS sequence"/>
</dbReference>
<gene>
    <name evidence="2" type="ORF">BJ975_001571</name>
    <name evidence="1" type="ORF">IDH50_11220</name>
</gene>
<evidence type="ECO:0000313" key="4">
    <source>
        <dbReference type="Proteomes" id="UP000659061"/>
    </source>
</evidence>
<evidence type="ECO:0000313" key="2">
    <source>
        <dbReference type="EMBL" id="NYI38196.1"/>
    </source>
</evidence>
<accession>A0A8I0KNI5</accession>
<comment type="caution">
    <text evidence="1">The sequence shown here is derived from an EMBL/GenBank/DDBJ whole genome shotgun (WGS) entry which is preliminary data.</text>
</comment>
<dbReference type="EMBL" id="JACBZN010000001">
    <property type="protein sequence ID" value="NYI38196.1"/>
    <property type="molecule type" value="Genomic_DNA"/>
</dbReference>
<reference evidence="2 3" key="1">
    <citation type="submission" date="2020-07" db="EMBL/GenBank/DDBJ databases">
        <title>Sequencing the genomes of 1000 actinobacteria strains.</title>
        <authorList>
            <person name="Klenk H.-P."/>
        </authorList>
    </citation>
    <scope>NUCLEOTIDE SEQUENCE [LARGE SCALE GENOMIC DNA]</scope>
    <source>
        <strain evidence="2 3">DSM 19087</strain>
    </source>
</reference>
<organism evidence="1 4">
    <name type="scientific">Aeromicrobium tamlense</name>
    <dbReference type="NCBI Taxonomy" id="375541"/>
    <lineage>
        <taxon>Bacteria</taxon>
        <taxon>Bacillati</taxon>
        <taxon>Actinomycetota</taxon>
        <taxon>Actinomycetes</taxon>
        <taxon>Propionibacteriales</taxon>
        <taxon>Nocardioidaceae</taxon>
        <taxon>Aeromicrobium</taxon>
    </lineage>
</organism>
<name>A0A8I0KNI5_9ACTN</name>
<dbReference type="Proteomes" id="UP000659061">
    <property type="component" value="Unassembled WGS sequence"/>
</dbReference>
<sequence length="100" mass="11659">MGANPGRRDAWPPYRSVRFVLIKRHRWQVPARGLVTGWRRARRGSWEAKVIYVVDDPERIQTSLALHVDWIHADRLVPVWIDPNASPNRATYVDVASQDY</sequence>
<dbReference type="AlphaFoldDB" id="A0A8I0KNI5"/>
<keyword evidence="3" id="KW-1185">Reference proteome</keyword>
<evidence type="ECO:0000313" key="1">
    <source>
        <dbReference type="EMBL" id="MBD1270804.1"/>
    </source>
</evidence>
<dbReference type="RefSeq" id="WP_179424673.1">
    <property type="nucleotide sequence ID" value="NZ_BAAAMP010000001.1"/>
</dbReference>
<proteinExistence type="predicted"/>
<protein>
    <submittedName>
        <fullName evidence="1">Uncharacterized protein</fullName>
    </submittedName>
</protein>
<reference evidence="1" key="2">
    <citation type="submission" date="2020-09" db="EMBL/GenBank/DDBJ databases">
        <title>Novel species in genus Aeromicrobium.</title>
        <authorList>
            <person name="Zhang G."/>
        </authorList>
    </citation>
    <scope>NUCLEOTIDE SEQUENCE</scope>
    <source>
        <strain evidence="1">SSW1-57</strain>
    </source>
</reference>
<dbReference type="EMBL" id="JACWMT010000002">
    <property type="protein sequence ID" value="MBD1270804.1"/>
    <property type="molecule type" value="Genomic_DNA"/>
</dbReference>